<evidence type="ECO:0000313" key="2">
    <source>
        <dbReference type="Proteomes" id="UP000720344"/>
    </source>
</evidence>
<gene>
    <name evidence="1" type="ORF">HCX48_02760</name>
</gene>
<proteinExistence type="predicted"/>
<comment type="caution">
    <text evidence="1">The sequence shown here is derived from an EMBL/GenBank/DDBJ whole genome shotgun (WGS) entry which is preliminary data.</text>
</comment>
<dbReference type="Proteomes" id="UP000720344">
    <property type="component" value="Unassembled WGS sequence"/>
</dbReference>
<keyword evidence="2" id="KW-1185">Reference proteome</keyword>
<protein>
    <submittedName>
        <fullName evidence="1">Uncharacterized protein</fullName>
    </submittedName>
</protein>
<reference evidence="2" key="1">
    <citation type="submission" date="2020-03" db="EMBL/GenBank/DDBJ databases">
        <title>Whole-genome sequence of the purple nonsulfur bacterium Rhodocyclus tenuis DSM112.</title>
        <authorList>
            <person name="Kyndt J.A."/>
            <person name="Meyer T.E."/>
        </authorList>
    </citation>
    <scope>NUCLEOTIDE SEQUENCE [LARGE SCALE GENOMIC DNA]</scope>
    <source>
        <strain evidence="2">DSM 112</strain>
    </source>
</reference>
<accession>A0ABX0WI64</accession>
<dbReference type="RefSeq" id="WP_167680766.1">
    <property type="nucleotide sequence ID" value="NZ_JAATWB010000001.1"/>
</dbReference>
<dbReference type="EMBL" id="JAATWB010000001">
    <property type="protein sequence ID" value="NJA88143.1"/>
    <property type="molecule type" value="Genomic_DNA"/>
</dbReference>
<organism evidence="1 2">
    <name type="scientific">Rhodocyclus gracilis</name>
    <dbReference type="NCBI Taxonomy" id="2929842"/>
    <lineage>
        <taxon>Bacteria</taxon>
        <taxon>Pseudomonadati</taxon>
        <taxon>Pseudomonadota</taxon>
        <taxon>Betaproteobacteria</taxon>
        <taxon>Rhodocyclales</taxon>
        <taxon>Rhodocyclaceae</taxon>
        <taxon>Rhodocyclus</taxon>
    </lineage>
</organism>
<name>A0ABX0WI64_9RHOO</name>
<evidence type="ECO:0000313" key="1">
    <source>
        <dbReference type="EMBL" id="NJA88143.1"/>
    </source>
</evidence>
<sequence length="45" mass="4819">MAPHSAPARPHQRSLRSRLRRQIGLALTLAGALVVVGDTLPHLLA</sequence>